<gene>
    <name evidence="1" type="ORF">A8C56_06910</name>
</gene>
<dbReference type="Proteomes" id="UP000077667">
    <property type="component" value="Chromosome"/>
</dbReference>
<protein>
    <submittedName>
        <fullName evidence="1">Uncharacterized protein</fullName>
    </submittedName>
</protein>
<dbReference type="RefSeq" id="WP_067753754.1">
    <property type="nucleotide sequence ID" value="NZ_CP015772.1"/>
</dbReference>
<evidence type="ECO:0000313" key="2">
    <source>
        <dbReference type="Proteomes" id="UP000077667"/>
    </source>
</evidence>
<accession>A0A1A9HZP9</accession>
<dbReference type="KEGG" id="nia:A8C56_06910"/>
<evidence type="ECO:0000313" key="1">
    <source>
        <dbReference type="EMBL" id="ANH80743.1"/>
    </source>
</evidence>
<keyword evidence="2" id="KW-1185">Reference proteome</keyword>
<dbReference type="AlphaFoldDB" id="A0A1A9HZP9"/>
<dbReference type="EMBL" id="CP015772">
    <property type="protein sequence ID" value="ANH80743.1"/>
    <property type="molecule type" value="Genomic_DNA"/>
</dbReference>
<reference evidence="1 2" key="1">
    <citation type="submission" date="2016-05" db="EMBL/GenBank/DDBJ databases">
        <title>Niabella ginsenosidivorans BS26 whole genome sequencing.</title>
        <authorList>
            <person name="Im W.T."/>
            <person name="Siddiqi M.Z."/>
        </authorList>
    </citation>
    <scope>NUCLEOTIDE SEQUENCE [LARGE SCALE GENOMIC DNA]</scope>
    <source>
        <strain evidence="1 2">BS26</strain>
    </source>
</reference>
<proteinExistence type="predicted"/>
<sequence length="75" mass="8259">MPLLIPLRSIRNDVPYVDAFPTTYNICHEQLTEARPPEASGTAKQSGHAAFRYPCSDAQNDASALKLRAMMSPEP</sequence>
<organism evidence="1 2">
    <name type="scientific">Niabella ginsenosidivorans</name>
    <dbReference type="NCBI Taxonomy" id="1176587"/>
    <lineage>
        <taxon>Bacteria</taxon>
        <taxon>Pseudomonadati</taxon>
        <taxon>Bacteroidota</taxon>
        <taxon>Chitinophagia</taxon>
        <taxon>Chitinophagales</taxon>
        <taxon>Chitinophagaceae</taxon>
        <taxon>Niabella</taxon>
    </lineage>
</organism>
<name>A0A1A9HZP9_9BACT</name>